<dbReference type="PANTHER" id="PTHR11241:SF0">
    <property type="entry name" value="DEOXYURIDINE 5'-TRIPHOSPHATE NUCLEOTIDOHYDROLASE"/>
    <property type="match status" value="1"/>
</dbReference>
<dbReference type="Pfam" id="PF00692">
    <property type="entry name" value="dUTPase"/>
    <property type="match status" value="1"/>
</dbReference>
<dbReference type="EMBL" id="PFPO01000071">
    <property type="protein sequence ID" value="PIZ98728.1"/>
    <property type="molecule type" value="Genomic_DNA"/>
</dbReference>
<organism evidence="7 8">
    <name type="scientific">Candidatus Komeilibacteria bacterium CG_4_10_14_0_2_um_filter_37_10</name>
    <dbReference type="NCBI Taxonomy" id="1974470"/>
    <lineage>
        <taxon>Bacteria</taxon>
        <taxon>Candidatus Komeiliibacteriota</taxon>
    </lineage>
</organism>
<dbReference type="Proteomes" id="UP000230405">
    <property type="component" value="Unassembled WGS sequence"/>
</dbReference>
<dbReference type="SUPFAM" id="SSF51283">
    <property type="entry name" value="dUTPase-like"/>
    <property type="match status" value="1"/>
</dbReference>
<dbReference type="InterPro" id="IPR033704">
    <property type="entry name" value="dUTPase_trimeric"/>
</dbReference>
<dbReference type="EC" id="3.6.1.23" evidence="2"/>
<dbReference type="InterPro" id="IPR036157">
    <property type="entry name" value="dUTPase-like_sf"/>
</dbReference>
<name>A0A2M7VE07_9BACT</name>
<dbReference type="PANTHER" id="PTHR11241">
    <property type="entry name" value="DEOXYURIDINE 5'-TRIPHOSPHATE NUCLEOTIDOHYDROLASE"/>
    <property type="match status" value="1"/>
</dbReference>
<evidence type="ECO:0000259" key="6">
    <source>
        <dbReference type="Pfam" id="PF00692"/>
    </source>
</evidence>
<reference evidence="8" key="1">
    <citation type="submission" date="2017-09" db="EMBL/GenBank/DDBJ databases">
        <title>Depth-based differentiation of microbial function through sediment-hosted aquifers and enrichment of novel symbionts in the deep terrestrial subsurface.</title>
        <authorList>
            <person name="Probst A.J."/>
            <person name="Ladd B."/>
            <person name="Jarett J.K."/>
            <person name="Geller-Mcgrath D.E."/>
            <person name="Sieber C.M.K."/>
            <person name="Emerson J.B."/>
            <person name="Anantharaman K."/>
            <person name="Thomas B.C."/>
            <person name="Malmstrom R."/>
            <person name="Stieglmeier M."/>
            <person name="Klingl A."/>
            <person name="Woyke T."/>
            <person name="Ryan C.M."/>
            <person name="Banfield J.F."/>
        </authorList>
    </citation>
    <scope>NUCLEOTIDE SEQUENCE [LARGE SCALE GENOMIC DNA]</scope>
</reference>
<gene>
    <name evidence="7" type="ORF">COX77_03635</name>
</gene>
<dbReference type="AlphaFoldDB" id="A0A2M7VE07"/>
<dbReference type="GO" id="GO:0004170">
    <property type="term" value="F:dUTP diphosphatase activity"/>
    <property type="evidence" value="ECO:0007669"/>
    <property type="project" value="UniProtKB-EC"/>
</dbReference>
<evidence type="ECO:0000256" key="3">
    <source>
        <dbReference type="ARBA" id="ARBA00022801"/>
    </source>
</evidence>
<evidence type="ECO:0000256" key="4">
    <source>
        <dbReference type="ARBA" id="ARBA00023080"/>
    </source>
</evidence>
<dbReference type="Gene3D" id="2.70.40.10">
    <property type="match status" value="1"/>
</dbReference>
<dbReference type="GO" id="GO:0046081">
    <property type="term" value="P:dUTP catabolic process"/>
    <property type="evidence" value="ECO:0007669"/>
    <property type="project" value="InterPro"/>
</dbReference>
<keyword evidence="3" id="KW-0378">Hydrolase</keyword>
<dbReference type="GO" id="GO:0000287">
    <property type="term" value="F:magnesium ion binding"/>
    <property type="evidence" value="ECO:0007669"/>
    <property type="project" value="InterPro"/>
</dbReference>
<proteinExistence type="inferred from homology"/>
<protein>
    <recommendedName>
        <fullName evidence="2">dUTP diphosphatase</fullName>
        <ecNumber evidence="2">3.6.1.23</ecNumber>
    </recommendedName>
</protein>
<dbReference type="GO" id="GO:0006226">
    <property type="term" value="P:dUMP biosynthetic process"/>
    <property type="evidence" value="ECO:0007669"/>
    <property type="project" value="InterPro"/>
</dbReference>
<feature type="domain" description="dUTPase-like" evidence="6">
    <location>
        <begin position="12"/>
        <end position="140"/>
    </location>
</feature>
<evidence type="ECO:0000256" key="5">
    <source>
        <dbReference type="ARBA" id="ARBA00047686"/>
    </source>
</evidence>
<evidence type="ECO:0000313" key="8">
    <source>
        <dbReference type="Proteomes" id="UP000230405"/>
    </source>
</evidence>
<sequence length="141" mass="15573">MILIKIKKLKPEAIIPRYALPGDAGLDLFSCEDATINPGERYSFHTGIALEYPEGYCSLVWDKSGLSQKFGLKVLGGVFEHTYRGEYIICLLNLSKEPYCFKAGDKIAQLLIQPVATAEIEEVAELSESVRGEGRHGHTGK</sequence>
<evidence type="ECO:0000256" key="2">
    <source>
        <dbReference type="ARBA" id="ARBA00012379"/>
    </source>
</evidence>
<comment type="catalytic activity">
    <reaction evidence="5">
        <text>dUTP + H2O = dUMP + diphosphate + H(+)</text>
        <dbReference type="Rhea" id="RHEA:10248"/>
        <dbReference type="ChEBI" id="CHEBI:15377"/>
        <dbReference type="ChEBI" id="CHEBI:15378"/>
        <dbReference type="ChEBI" id="CHEBI:33019"/>
        <dbReference type="ChEBI" id="CHEBI:61555"/>
        <dbReference type="ChEBI" id="CHEBI:246422"/>
        <dbReference type="EC" id="3.6.1.23"/>
    </reaction>
</comment>
<dbReference type="NCBIfam" id="TIGR00576">
    <property type="entry name" value="dut"/>
    <property type="match status" value="1"/>
</dbReference>
<dbReference type="InterPro" id="IPR029054">
    <property type="entry name" value="dUTPase-like"/>
</dbReference>
<comment type="similarity">
    <text evidence="1">Belongs to the dUTPase family.</text>
</comment>
<dbReference type="CDD" id="cd07557">
    <property type="entry name" value="trimeric_dUTPase"/>
    <property type="match status" value="1"/>
</dbReference>
<evidence type="ECO:0000313" key="7">
    <source>
        <dbReference type="EMBL" id="PIZ98728.1"/>
    </source>
</evidence>
<dbReference type="NCBIfam" id="NF001862">
    <property type="entry name" value="PRK00601.1"/>
    <property type="match status" value="1"/>
</dbReference>
<evidence type="ECO:0000256" key="1">
    <source>
        <dbReference type="ARBA" id="ARBA00006581"/>
    </source>
</evidence>
<dbReference type="InterPro" id="IPR008181">
    <property type="entry name" value="dUTPase"/>
</dbReference>
<accession>A0A2M7VE07</accession>
<keyword evidence="4" id="KW-0546">Nucleotide metabolism</keyword>
<comment type="caution">
    <text evidence="7">The sequence shown here is derived from an EMBL/GenBank/DDBJ whole genome shotgun (WGS) entry which is preliminary data.</text>
</comment>